<keyword evidence="3 6" id="KW-0697">Rotamase</keyword>
<dbReference type="SUPFAM" id="SSF54534">
    <property type="entry name" value="FKBP-like"/>
    <property type="match status" value="1"/>
</dbReference>
<evidence type="ECO:0000256" key="4">
    <source>
        <dbReference type="ARBA" id="ARBA00023235"/>
    </source>
</evidence>
<evidence type="ECO:0000256" key="3">
    <source>
        <dbReference type="ARBA" id="ARBA00023110"/>
    </source>
</evidence>
<protein>
    <recommendedName>
        <fullName evidence="7">Peptidyl-prolyl cis-trans isomerase</fullName>
        <ecNumber evidence="7">5.2.1.8</ecNumber>
    </recommendedName>
</protein>
<dbReference type="EMBL" id="CP001576">
    <property type="protein sequence ID" value="ACO70162.1"/>
    <property type="molecule type" value="Genomic_DNA"/>
</dbReference>
<evidence type="ECO:0000256" key="6">
    <source>
        <dbReference type="PROSITE-ProRule" id="PRU00278"/>
    </source>
</evidence>
<keyword evidence="11" id="KW-1185">Reference proteome</keyword>
<feature type="region of interest" description="Disordered" evidence="8">
    <location>
        <begin position="1"/>
        <end position="27"/>
    </location>
</feature>
<evidence type="ECO:0000313" key="11">
    <source>
        <dbReference type="Proteomes" id="UP000002009"/>
    </source>
</evidence>
<evidence type="ECO:0000256" key="2">
    <source>
        <dbReference type="ARBA" id="ARBA00007656"/>
    </source>
</evidence>
<gene>
    <name evidence="10" type="ORF">MICPUN_85730</name>
</gene>
<dbReference type="PANTHER" id="PTHR10657:SF4">
    <property type="entry name" value="PEPTIDYL-PROLYL CIS-TRANS ISOMERASE-RELATED"/>
    <property type="match status" value="1"/>
</dbReference>
<dbReference type="STRING" id="296587.C1FHU5"/>
<dbReference type="InParanoid" id="C1FHU5"/>
<evidence type="ECO:0000256" key="1">
    <source>
        <dbReference type="ARBA" id="ARBA00000971"/>
    </source>
</evidence>
<dbReference type="RefSeq" id="XP_002508904.1">
    <property type="nucleotide sequence ID" value="XM_002508858.1"/>
</dbReference>
<dbReference type="FunCoup" id="C1FHU5">
    <property type="interactions" value="1810"/>
</dbReference>
<name>C1FHU5_MICCC</name>
<accession>C1FHU5</accession>
<dbReference type="PROSITE" id="PS50198">
    <property type="entry name" value="PPIC_PPIASE_2"/>
    <property type="match status" value="1"/>
</dbReference>
<dbReference type="PROSITE" id="PS01096">
    <property type="entry name" value="PPIC_PPIASE_1"/>
    <property type="match status" value="1"/>
</dbReference>
<dbReference type="OMA" id="DEVQCLH"/>
<dbReference type="InterPro" id="IPR023058">
    <property type="entry name" value="PPIase_PpiC_CS"/>
</dbReference>
<reference evidence="10 11" key="1">
    <citation type="journal article" date="2009" name="Science">
        <title>Green evolution and dynamic adaptations revealed by genomes of the marine picoeukaryotes Micromonas.</title>
        <authorList>
            <person name="Worden A.Z."/>
            <person name="Lee J.H."/>
            <person name="Mock T."/>
            <person name="Rouze P."/>
            <person name="Simmons M.P."/>
            <person name="Aerts A.L."/>
            <person name="Allen A.E."/>
            <person name="Cuvelier M.L."/>
            <person name="Derelle E."/>
            <person name="Everett M.V."/>
            <person name="Foulon E."/>
            <person name="Grimwood J."/>
            <person name="Gundlach H."/>
            <person name="Henrissat B."/>
            <person name="Napoli C."/>
            <person name="McDonald S.M."/>
            <person name="Parker M.S."/>
            <person name="Rombauts S."/>
            <person name="Salamov A."/>
            <person name="Von Dassow P."/>
            <person name="Badger J.H."/>
            <person name="Coutinho P.M."/>
            <person name="Demir E."/>
            <person name="Dubchak I."/>
            <person name="Gentemann C."/>
            <person name="Eikrem W."/>
            <person name="Gready J.E."/>
            <person name="John U."/>
            <person name="Lanier W."/>
            <person name="Lindquist E.A."/>
            <person name="Lucas S."/>
            <person name="Mayer K.F."/>
            <person name="Moreau H."/>
            <person name="Not F."/>
            <person name="Otillar R."/>
            <person name="Panaud O."/>
            <person name="Pangilinan J."/>
            <person name="Paulsen I."/>
            <person name="Piegu B."/>
            <person name="Poliakov A."/>
            <person name="Robbens S."/>
            <person name="Schmutz J."/>
            <person name="Toulza E."/>
            <person name="Wyss T."/>
            <person name="Zelensky A."/>
            <person name="Zhou K."/>
            <person name="Armbrust E.V."/>
            <person name="Bhattacharya D."/>
            <person name="Goodenough U.W."/>
            <person name="Van de Peer Y."/>
            <person name="Grigoriev I.V."/>
        </authorList>
    </citation>
    <scope>NUCLEOTIDE SEQUENCE [LARGE SCALE GENOMIC DNA]</scope>
    <source>
        <strain evidence="11">RCC299 / NOUM17</strain>
    </source>
</reference>
<comment type="catalytic activity">
    <reaction evidence="1 7">
        <text>[protein]-peptidylproline (omega=180) = [protein]-peptidylproline (omega=0)</text>
        <dbReference type="Rhea" id="RHEA:16237"/>
        <dbReference type="Rhea" id="RHEA-COMP:10747"/>
        <dbReference type="Rhea" id="RHEA-COMP:10748"/>
        <dbReference type="ChEBI" id="CHEBI:83833"/>
        <dbReference type="ChEBI" id="CHEBI:83834"/>
        <dbReference type="EC" id="5.2.1.8"/>
    </reaction>
</comment>
<dbReference type="KEGG" id="mis:MICPUN_85730"/>
<evidence type="ECO:0000256" key="5">
    <source>
        <dbReference type="ARBA" id="ARBA00054757"/>
    </source>
</evidence>
<evidence type="ECO:0000256" key="8">
    <source>
        <dbReference type="SAM" id="MobiDB-lite"/>
    </source>
</evidence>
<dbReference type="Gene3D" id="3.10.50.40">
    <property type="match status" value="1"/>
</dbReference>
<dbReference type="InterPro" id="IPR051370">
    <property type="entry name" value="PPIase_Pin1"/>
</dbReference>
<proteinExistence type="inferred from homology"/>
<dbReference type="eggNOG" id="KOG3259">
    <property type="taxonomic scope" value="Eukaryota"/>
</dbReference>
<dbReference type="GO" id="GO:0005829">
    <property type="term" value="C:cytosol"/>
    <property type="evidence" value="ECO:0007669"/>
    <property type="project" value="TreeGrafter"/>
</dbReference>
<feature type="domain" description="PpiC" evidence="9">
    <location>
        <begin position="1"/>
        <end position="116"/>
    </location>
</feature>
<dbReference type="GO" id="GO:0003755">
    <property type="term" value="F:peptidyl-prolyl cis-trans isomerase activity"/>
    <property type="evidence" value="ECO:0007669"/>
    <property type="project" value="UniProtKB-UniRule"/>
</dbReference>
<comment type="similarity">
    <text evidence="2">Belongs to the PpiC/parvulin rotamase family.</text>
</comment>
<dbReference type="InterPro" id="IPR046357">
    <property type="entry name" value="PPIase_dom_sf"/>
</dbReference>
<evidence type="ECO:0000256" key="7">
    <source>
        <dbReference type="RuleBase" id="RU363014"/>
    </source>
</evidence>
<evidence type="ECO:0000259" key="9">
    <source>
        <dbReference type="PROSITE" id="PS50198"/>
    </source>
</evidence>
<dbReference type="GO" id="GO:0005634">
    <property type="term" value="C:nucleus"/>
    <property type="evidence" value="ECO:0007669"/>
    <property type="project" value="TreeGrafter"/>
</dbReference>
<sequence>MSEVRASHLLVKHQGSRRPASWRDPEGAVITKRSKAAALDELEAYREQIESGAVTFADLAAKVSDCSSAKHGGDLGFFGPGKMQKAFEDGAFALQVGEMSGVIDSDSGVHIILRTA</sequence>
<comment type="function">
    <text evidence="5">Prolyl cis/trans isomerase with specificity for phospho-Ser-Pro bonds.</text>
</comment>
<dbReference type="Pfam" id="PF00639">
    <property type="entry name" value="Rotamase"/>
    <property type="match status" value="1"/>
</dbReference>
<keyword evidence="4 6" id="KW-0413">Isomerase</keyword>
<evidence type="ECO:0000313" key="10">
    <source>
        <dbReference type="EMBL" id="ACO70162.1"/>
    </source>
</evidence>
<dbReference type="Proteomes" id="UP000002009">
    <property type="component" value="Chromosome 10"/>
</dbReference>
<dbReference type="InterPro" id="IPR000297">
    <property type="entry name" value="PPIase_PpiC"/>
</dbReference>
<dbReference type="GeneID" id="8247180"/>
<dbReference type="FunFam" id="3.10.50.40:FF:000010">
    <property type="entry name" value="Peptidyl-prolyl cis-trans isomerase Pin1"/>
    <property type="match status" value="1"/>
</dbReference>
<dbReference type="EC" id="5.2.1.8" evidence="7"/>
<dbReference type="AlphaFoldDB" id="C1FHU5"/>
<dbReference type="OrthoDB" id="2530521at2759"/>
<dbReference type="PANTHER" id="PTHR10657">
    <property type="entry name" value="PEPTIDYL-PROLYL CIS-TRANS ISOMERASE"/>
    <property type="match status" value="1"/>
</dbReference>
<organism evidence="10 11">
    <name type="scientific">Micromonas commoda (strain RCC299 / NOUM17 / CCMP2709)</name>
    <name type="common">Picoplanktonic green alga</name>
    <dbReference type="NCBI Taxonomy" id="296587"/>
    <lineage>
        <taxon>Eukaryota</taxon>
        <taxon>Viridiplantae</taxon>
        <taxon>Chlorophyta</taxon>
        <taxon>Mamiellophyceae</taxon>
        <taxon>Mamiellales</taxon>
        <taxon>Mamiellaceae</taxon>
        <taxon>Micromonas</taxon>
    </lineage>
</organism>